<evidence type="ECO:0000256" key="1">
    <source>
        <dbReference type="SAM" id="MobiDB-lite"/>
    </source>
</evidence>
<evidence type="ECO:0000259" key="2">
    <source>
        <dbReference type="Pfam" id="PF09851"/>
    </source>
</evidence>
<feature type="region of interest" description="Disordered" evidence="1">
    <location>
        <begin position="1"/>
        <end position="39"/>
    </location>
</feature>
<proteinExistence type="predicted"/>
<feature type="domain" description="SHOCT" evidence="2">
    <location>
        <begin position="162"/>
        <end position="189"/>
    </location>
</feature>
<dbReference type="InterPro" id="IPR018649">
    <property type="entry name" value="SHOCT"/>
</dbReference>
<evidence type="ECO:0000313" key="3">
    <source>
        <dbReference type="EMBL" id="KAL1526112.1"/>
    </source>
</evidence>
<dbReference type="EMBL" id="JBGBPQ010000003">
    <property type="protein sequence ID" value="KAL1526112.1"/>
    <property type="molecule type" value="Genomic_DNA"/>
</dbReference>
<organism evidence="3 4">
    <name type="scientific">Prymnesium parvum</name>
    <name type="common">Toxic golden alga</name>
    <dbReference type="NCBI Taxonomy" id="97485"/>
    <lineage>
        <taxon>Eukaryota</taxon>
        <taxon>Haptista</taxon>
        <taxon>Haptophyta</taxon>
        <taxon>Prymnesiophyceae</taxon>
        <taxon>Prymnesiales</taxon>
        <taxon>Prymnesiaceae</taxon>
        <taxon>Prymnesium</taxon>
    </lineage>
</organism>
<comment type="caution">
    <text evidence="3">The sequence shown here is derived from an EMBL/GenBank/DDBJ whole genome shotgun (WGS) entry which is preliminary data.</text>
</comment>
<accession>A0AB34JZ18</accession>
<feature type="compositionally biased region" description="Low complexity" evidence="1">
    <location>
        <begin position="28"/>
        <end position="39"/>
    </location>
</feature>
<sequence length="192" mass="20157">MGCANSTPAELEPPPPNAAGTSSGEPQLSALLGGTSLGAPQAMSNEQMLAAQQQLLAMMANNPHMTAADQQRFAMMANNPKVLAAQQQMLAMMANNPQVIAQQQQLQAMMASDPRLQAMRANEPELDAMMQAVASASQPPATVVGEVVSVEGAPVGQADPAEALLQLHRMLEAGAISQAEYDQKKAEVLERI</sequence>
<dbReference type="Pfam" id="PF09851">
    <property type="entry name" value="SHOCT"/>
    <property type="match status" value="1"/>
</dbReference>
<keyword evidence="4" id="KW-1185">Reference proteome</keyword>
<protein>
    <recommendedName>
        <fullName evidence="2">SHOCT domain-containing protein</fullName>
    </recommendedName>
</protein>
<dbReference type="AlphaFoldDB" id="A0AB34JZ18"/>
<reference evidence="3 4" key="1">
    <citation type="journal article" date="2024" name="Science">
        <title>Giant polyketide synthase enzymes in the biosynthesis of giant marine polyether toxins.</title>
        <authorList>
            <person name="Fallon T.R."/>
            <person name="Shende V.V."/>
            <person name="Wierzbicki I.H."/>
            <person name="Pendleton A.L."/>
            <person name="Watervoot N.F."/>
            <person name="Auber R.P."/>
            <person name="Gonzalez D.J."/>
            <person name="Wisecaver J.H."/>
            <person name="Moore B.S."/>
        </authorList>
    </citation>
    <scope>NUCLEOTIDE SEQUENCE [LARGE SCALE GENOMIC DNA]</scope>
    <source>
        <strain evidence="3 4">12B1</strain>
    </source>
</reference>
<name>A0AB34JZ18_PRYPA</name>
<dbReference type="Proteomes" id="UP001515480">
    <property type="component" value="Unassembled WGS sequence"/>
</dbReference>
<evidence type="ECO:0000313" key="4">
    <source>
        <dbReference type="Proteomes" id="UP001515480"/>
    </source>
</evidence>
<gene>
    <name evidence="3" type="ORF">AB1Y20_014841</name>
</gene>